<evidence type="ECO:0000313" key="1">
    <source>
        <dbReference type="EMBL" id="MCD7457796.1"/>
    </source>
</evidence>
<comment type="caution">
    <text evidence="1">The sequence shown here is derived from an EMBL/GenBank/DDBJ whole genome shotgun (WGS) entry which is preliminary data.</text>
</comment>
<keyword evidence="2" id="KW-1185">Reference proteome</keyword>
<reference evidence="1 2" key="1">
    <citation type="journal article" date="2021" name="BMC Genomics">
        <title>Datura genome reveals duplications of psychoactive alkaloid biosynthetic genes and high mutation rate following tissue culture.</title>
        <authorList>
            <person name="Rajewski A."/>
            <person name="Carter-House D."/>
            <person name="Stajich J."/>
            <person name="Litt A."/>
        </authorList>
    </citation>
    <scope>NUCLEOTIDE SEQUENCE [LARGE SCALE GENOMIC DNA]</scope>
    <source>
        <strain evidence="1">AR-01</strain>
    </source>
</reference>
<dbReference type="EMBL" id="JACEIK010000478">
    <property type="protein sequence ID" value="MCD7457796.1"/>
    <property type="molecule type" value="Genomic_DNA"/>
</dbReference>
<sequence>MEQLHFRQLDFLIRPPENIAKLLSRSSMHPTKLLYKPPNRRSTSQGHTGVAHHYYDPDLQEGFDTLGQVLVKHHDQSHMYNNERQYTYTCPSCGCGCYHWKA</sequence>
<protein>
    <submittedName>
        <fullName evidence="1">Uncharacterized protein</fullName>
    </submittedName>
</protein>
<organism evidence="1 2">
    <name type="scientific">Datura stramonium</name>
    <name type="common">Jimsonweed</name>
    <name type="synonym">Common thornapple</name>
    <dbReference type="NCBI Taxonomy" id="4076"/>
    <lineage>
        <taxon>Eukaryota</taxon>
        <taxon>Viridiplantae</taxon>
        <taxon>Streptophyta</taxon>
        <taxon>Embryophyta</taxon>
        <taxon>Tracheophyta</taxon>
        <taxon>Spermatophyta</taxon>
        <taxon>Magnoliopsida</taxon>
        <taxon>eudicotyledons</taxon>
        <taxon>Gunneridae</taxon>
        <taxon>Pentapetalae</taxon>
        <taxon>asterids</taxon>
        <taxon>lamiids</taxon>
        <taxon>Solanales</taxon>
        <taxon>Solanaceae</taxon>
        <taxon>Solanoideae</taxon>
        <taxon>Datureae</taxon>
        <taxon>Datura</taxon>
    </lineage>
</organism>
<dbReference type="Proteomes" id="UP000823775">
    <property type="component" value="Unassembled WGS sequence"/>
</dbReference>
<name>A0ABS8SFW5_DATST</name>
<gene>
    <name evidence="1" type="ORF">HAX54_036190</name>
</gene>
<evidence type="ECO:0000313" key="2">
    <source>
        <dbReference type="Proteomes" id="UP000823775"/>
    </source>
</evidence>
<proteinExistence type="predicted"/>
<accession>A0ABS8SFW5</accession>